<evidence type="ECO:0000313" key="2">
    <source>
        <dbReference type="EMBL" id="GAO51359.1"/>
    </source>
</evidence>
<feature type="compositionally biased region" description="Basic residues" evidence="1">
    <location>
        <begin position="125"/>
        <end position="134"/>
    </location>
</feature>
<reference evidence="2 3" key="3">
    <citation type="journal article" date="2015" name="Genome Announc.">
        <title>Draft Genome Sequence of the Archiascomycetous Yeast Saitoella complicata.</title>
        <authorList>
            <person name="Yamauchi K."/>
            <person name="Kondo S."/>
            <person name="Hamamoto M."/>
            <person name="Takahashi Y."/>
            <person name="Ogura Y."/>
            <person name="Hayashi T."/>
            <person name="Nishida H."/>
        </authorList>
    </citation>
    <scope>NUCLEOTIDE SEQUENCE [LARGE SCALE GENOMIC DNA]</scope>
    <source>
        <strain evidence="2 3">NRRL Y-17804</strain>
    </source>
</reference>
<dbReference type="EMBL" id="BACD03000045">
    <property type="protein sequence ID" value="GAO51359.1"/>
    <property type="molecule type" value="Genomic_DNA"/>
</dbReference>
<keyword evidence="3" id="KW-1185">Reference proteome</keyword>
<dbReference type="Proteomes" id="UP000033140">
    <property type="component" value="Unassembled WGS sequence"/>
</dbReference>
<sequence length="134" mass="14620">MHGPPRIEPQLHNATRIEANNTMNPGWFSTGLPVPTTNYRGPYTGTLTLRAAAGNPSQADQPTQPRDAPNGRAILKTSSLNATSVTTRHTSFRNPNIKKWLGTDLVGMGLDAPRSRTVSSTSLHSTKRLMRMKT</sequence>
<protein>
    <submittedName>
        <fullName evidence="2">Uncharacterized protein</fullName>
    </submittedName>
</protein>
<accession>A0A0E9NNF8</accession>
<reference evidence="2 3" key="1">
    <citation type="journal article" date="2011" name="J. Gen. Appl. Microbiol.">
        <title>Draft genome sequencing of the enigmatic yeast Saitoella complicata.</title>
        <authorList>
            <person name="Nishida H."/>
            <person name="Hamamoto M."/>
            <person name="Sugiyama J."/>
        </authorList>
    </citation>
    <scope>NUCLEOTIDE SEQUENCE [LARGE SCALE GENOMIC DNA]</scope>
    <source>
        <strain evidence="2 3">NRRL Y-17804</strain>
    </source>
</reference>
<evidence type="ECO:0000313" key="3">
    <source>
        <dbReference type="Proteomes" id="UP000033140"/>
    </source>
</evidence>
<name>A0A0E9NNF8_SAICN</name>
<evidence type="ECO:0000256" key="1">
    <source>
        <dbReference type="SAM" id="MobiDB-lite"/>
    </source>
</evidence>
<gene>
    <name evidence="2" type="ORF">G7K_5461-t1</name>
</gene>
<organism evidence="2 3">
    <name type="scientific">Saitoella complicata (strain BCRC 22490 / CBS 7301 / JCM 7358 / NBRC 10748 / NRRL Y-17804)</name>
    <dbReference type="NCBI Taxonomy" id="698492"/>
    <lineage>
        <taxon>Eukaryota</taxon>
        <taxon>Fungi</taxon>
        <taxon>Dikarya</taxon>
        <taxon>Ascomycota</taxon>
        <taxon>Taphrinomycotina</taxon>
        <taxon>Taphrinomycotina incertae sedis</taxon>
        <taxon>Saitoella</taxon>
    </lineage>
</organism>
<dbReference type="AlphaFoldDB" id="A0A0E9NNF8"/>
<comment type="caution">
    <text evidence="2">The sequence shown here is derived from an EMBL/GenBank/DDBJ whole genome shotgun (WGS) entry which is preliminary data.</text>
</comment>
<reference evidence="2 3" key="2">
    <citation type="journal article" date="2014" name="J. Gen. Appl. Microbiol.">
        <title>The early diverging ascomycetous budding yeast Saitoella complicata has three histone deacetylases belonging to the Clr6, Hos2, and Rpd3 lineages.</title>
        <authorList>
            <person name="Nishida H."/>
            <person name="Matsumoto T."/>
            <person name="Kondo S."/>
            <person name="Hamamoto M."/>
            <person name="Yoshikawa H."/>
        </authorList>
    </citation>
    <scope>NUCLEOTIDE SEQUENCE [LARGE SCALE GENOMIC DNA]</scope>
    <source>
        <strain evidence="2 3">NRRL Y-17804</strain>
    </source>
</reference>
<proteinExistence type="predicted"/>
<feature type="region of interest" description="Disordered" evidence="1">
    <location>
        <begin position="114"/>
        <end position="134"/>
    </location>
</feature>